<feature type="transmembrane region" description="Helical" evidence="8">
    <location>
        <begin position="12"/>
        <end position="33"/>
    </location>
</feature>
<protein>
    <submittedName>
        <fullName evidence="10">Membrane bound O-acyl transferase family-domain-containing protein</fullName>
    </submittedName>
</protein>
<dbReference type="OrthoDB" id="1077582at2759"/>
<feature type="transmembrane region" description="Helical" evidence="8">
    <location>
        <begin position="67"/>
        <end position="85"/>
    </location>
</feature>
<dbReference type="Proteomes" id="UP000439903">
    <property type="component" value="Unassembled WGS sequence"/>
</dbReference>
<feature type="transmembrane region" description="Helical" evidence="8">
    <location>
        <begin position="166"/>
        <end position="185"/>
    </location>
</feature>
<evidence type="ECO:0000259" key="9">
    <source>
        <dbReference type="Pfam" id="PF13813"/>
    </source>
</evidence>
<keyword evidence="5 8" id="KW-0812">Transmembrane</keyword>
<keyword evidence="4 10" id="KW-0808">Transferase</keyword>
<evidence type="ECO:0000256" key="4">
    <source>
        <dbReference type="ARBA" id="ARBA00022679"/>
    </source>
</evidence>
<reference evidence="10 11" key="1">
    <citation type="journal article" date="2019" name="Environ. Microbiol.">
        <title>At the nexus of three kingdoms: the genome of the mycorrhizal fungus Gigaspora margarita provides insights into plant, endobacterial and fungal interactions.</title>
        <authorList>
            <person name="Venice F."/>
            <person name="Ghignone S."/>
            <person name="Salvioli di Fossalunga A."/>
            <person name="Amselem J."/>
            <person name="Novero M."/>
            <person name="Xianan X."/>
            <person name="Sedzielewska Toro K."/>
            <person name="Morin E."/>
            <person name="Lipzen A."/>
            <person name="Grigoriev I.V."/>
            <person name="Henrissat B."/>
            <person name="Martin F.M."/>
            <person name="Bonfante P."/>
        </authorList>
    </citation>
    <scope>NUCLEOTIDE SEQUENCE [LARGE SCALE GENOMIC DNA]</scope>
    <source>
        <strain evidence="10 11">BEG34</strain>
    </source>
</reference>
<evidence type="ECO:0000313" key="11">
    <source>
        <dbReference type="Proteomes" id="UP000439903"/>
    </source>
</evidence>
<dbReference type="InterPro" id="IPR032805">
    <property type="entry name" value="Wax_synthase_dom"/>
</dbReference>
<gene>
    <name evidence="10" type="ORF">F8M41_011874</name>
</gene>
<dbReference type="GO" id="GO:0006629">
    <property type="term" value="P:lipid metabolic process"/>
    <property type="evidence" value="ECO:0007669"/>
    <property type="project" value="InterPro"/>
</dbReference>
<evidence type="ECO:0000256" key="2">
    <source>
        <dbReference type="ARBA" id="ARBA00005179"/>
    </source>
</evidence>
<comment type="pathway">
    <text evidence="2">Secondary metabolite biosynthesis.</text>
</comment>
<dbReference type="EMBL" id="WTPW01000243">
    <property type="protein sequence ID" value="KAF0531174.1"/>
    <property type="molecule type" value="Genomic_DNA"/>
</dbReference>
<comment type="similarity">
    <text evidence="3">Belongs to the wax synthase family.</text>
</comment>
<dbReference type="AlphaFoldDB" id="A0A8H4ATD7"/>
<organism evidence="10 11">
    <name type="scientific">Gigaspora margarita</name>
    <dbReference type="NCBI Taxonomy" id="4874"/>
    <lineage>
        <taxon>Eukaryota</taxon>
        <taxon>Fungi</taxon>
        <taxon>Fungi incertae sedis</taxon>
        <taxon>Mucoromycota</taxon>
        <taxon>Glomeromycotina</taxon>
        <taxon>Glomeromycetes</taxon>
        <taxon>Diversisporales</taxon>
        <taxon>Gigasporaceae</taxon>
        <taxon>Gigaspora</taxon>
    </lineage>
</organism>
<keyword evidence="6 8" id="KW-1133">Transmembrane helix</keyword>
<dbReference type="GO" id="GO:0008374">
    <property type="term" value="F:O-acyltransferase activity"/>
    <property type="evidence" value="ECO:0007669"/>
    <property type="project" value="InterPro"/>
</dbReference>
<feature type="transmembrane region" description="Helical" evidence="8">
    <location>
        <begin position="333"/>
        <end position="353"/>
    </location>
</feature>
<evidence type="ECO:0000256" key="5">
    <source>
        <dbReference type="ARBA" id="ARBA00022692"/>
    </source>
</evidence>
<comment type="subcellular location">
    <subcellularLocation>
        <location evidence="1">Membrane</location>
        <topology evidence="1">Multi-pass membrane protein</topology>
    </subcellularLocation>
</comment>
<dbReference type="GO" id="GO:0016020">
    <property type="term" value="C:membrane"/>
    <property type="evidence" value="ECO:0007669"/>
    <property type="project" value="UniProtKB-SubCell"/>
</dbReference>
<feature type="transmembrane region" description="Helical" evidence="8">
    <location>
        <begin position="306"/>
        <end position="326"/>
    </location>
</feature>
<evidence type="ECO:0000256" key="6">
    <source>
        <dbReference type="ARBA" id="ARBA00022989"/>
    </source>
</evidence>
<dbReference type="PANTHER" id="PTHR31595:SF57">
    <property type="entry name" value="OS04G0481900 PROTEIN"/>
    <property type="match status" value="1"/>
</dbReference>
<evidence type="ECO:0000256" key="7">
    <source>
        <dbReference type="ARBA" id="ARBA00023136"/>
    </source>
</evidence>
<keyword evidence="11" id="KW-1185">Reference proteome</keyword>
<feature type="domain" description="Wax synthase" evidence="9">
    <location>
        <begin position="211"/>
        <end position="311"/>
    </location>
</feature>
<dbReference type="InterPro" id="IPR044851">
    <property type="entry name" value="Wax_synthase"/>
</dbReference>
<name>A0A8H4ATD7_GIGMA</name>
<accession>A0A8H4ATD7</accession>
<feature type="transmembrane region" description="Helical" evidence="8">
    <location>
        <begin position="136"/>
        <end position="154"/>
    </location>
</feature>
<dbReference type="PANTHER" id="PTHR31595">
    <property type="entry name" value="LONG-CHAIN-ALCOHOL O-FATTY-ACYLTRANSFERASE 3-RELATED"/>
    <property type="match status" value="1"/>
</dbReference>
<evidence type="ECO:0000256" key="8">
    <source>
        <dbReference type="SAM" id="Phobius"/>
    </source>
</evidence>
<evidence type="ECO:0000256" key="3">
    <source>
        <dbReference type="ARBA" id="ARBA00007282"/>
    </source>
</evidence>
<sequence>MILLIRMSIKPILHLILYLSIFLLPFFLLSFLLSAPLTSISSTKKCVLSIPNIIFLFFIPIKYSNNFLLDCLFSSIAIASCLRYIDIFFLNPFFNKTDIYMSTYQIKAEVLKPIRRLPDPHEKTTNIKNVVTSYHILPSAIIFLLLYLIAYYYFLQFFTNDIAFSLPRYQFLLFCFFCTIIIYLCMEIGNRFLIFFATLILCGGEYDRNEWHLFFKNPWMSTSLTDFWSIRWHQIFREIFVLFAYYPLKRLISNKIKPLFGKDYQKIGIMLEKIIPTIGVFFISGIMHEYIVWTSMYQFWKPGEQLLFFILQAVGMFFEKLIFSFLSLPKWLGWLWTLMYLYFTLPLFISPYIKQQPW</sequence>
<proteinExistence type="inferred from homology"/>
<evidence type="ECO:0000313" key="10">
    <source>
        <dbReference type="EMBL" id="KAF0531174.1"/>
    </source>
</evidence>
<keyword evidence="7 8" id="KW-0472">Membrane</keyword>
<evidence type="ECO:0000256" key="1">
    <source>
        <dbReference type="ARBA" id="ARBA00004141"/>
    </source>
</evidence>
<comment type="caution">
    <text evidence="10">The sequence shown here is derived from an EMBL/GenBank/DDBJ whole genome shotgun (WGS) entry which is preliminary data.</text>
</comment>
<dbReference type="Pfam" id="PF13813">
    <property type="entry name" value="MBOAT_2"/>
    <property type="match status" value="1"/>
</dbReference>
<feature type="transmembrane region" description="Helical" evidence="8">
    <location>
        <begin position="267"/>
        <end position="286"/>
    </location>
</feature>